<evidence type="ECO:0000313" key="2">
    <source>
        <dbReference type="Proteomes" id="UP000220102"/>
    </source>
</evidence>
<comment type="caution">
    <text evidence="1">The sequence shown here is derived from an EMBL/GenBank/DDBJ whole genome shotgun (WGS) entry which is preliminary data.</text>
</comment>
<organism evidence="1 2">
    <name type="scientific">Longibacter salinarum</name>
    <dbReference type="NCBI Taxonomy" id="1850348"/>
    <lineage>
        <taxon>Bacteria</taxon>
        <taxon>Pseudomonadati</taxon>
        <taxon>Rhodothermota</taxon>
        <taxon>Rhodothermia</taxon>
        <taxon>Rhodothermales</taxon>
        <taxon>Salisaetaceae</taxon>
        <taxon>Longibacter</taxon>
    </lineage>
</organism>
<evidence type="ECO:0000313" key="1">
    <source>
        <dbReference type="EMBL" id="PEN12712.1"/>
    </source>
</evidence>
<sequence>MDYEHVEGGLWVIEGRKAGSEASNTYEPMNLPAIFEVDGQRVRVRARVRDDVGSIYMTGPTIEIRSIESRD</sequence>
<gene>
    <name evidence="1" type="ORF">CRI94_11835</name>
</gene>
<name>A0A2A8CVJ9_9BACT</name>
<dbReference type="AlphaFoldDB" id="A0A2A8CVJ9"/>
<dbReference type="EMBL" id="PDEQ01000006">
    <property type="protein sequence ID" value="PEN12712.1"/>
    <property type="molecule type" value="Genomic_DNA"/>
</dbReference>
<accession>A0A2A8CVJ9</accession>
<proteinExistence type="predicted"/>
<protein>
    <submittedName>
        <fullName evidence="1">Uncharacterized protein</fullName>
    </submittedName>
</protein>
<dbReference type="Proteomes" id="UP000220102">
    <property type="component" value="Unassembled WGS sequence"/>
</dbReference>
<keyword evidence="2" id="KW-1185">Reference proteome</keyword>
<reference evidence="1 2" key="1">
    <citation type="submission" date="2017-10" db="EMBL/GenBank/DDBJ databases">
        <title>Draft genome of Longibacter Salinarum.</title>
        <authorList>
            <person name="Goh K.M."/>
            <person name="Shamsir M.S."/>
            <person name="Lim S.W."/>
        </authorList>
    </citation>
    <scope>NUCLEOTIDE SEQUENCE [LARGE SCALE GENOMIC DNA]</scope>
    <source>
        <strain evidence="1 2">KCTC 52045</strain>
    </source>
</reference>